<keyword evidence="4" id="KW-1185">Reference proteome</keyword>
<dbReference type="InterPro" id="IPR012341">
    <property type="entry name" value="6hp_glycosidase-like_sf"/>
</dbReference>
<dbReference type="Proteomes" id="UP000199656">
    <property type="component" value="Unassembled WGS sequence"/>
</dbReference>
<feature type="domain" description="Alpha-L-rhamnosidase six-hairpin glycosidase" evidence="2">
    <location>
        <begin position="200"/>
        <end position="527"/>
    </location>
</feature>
<dbReference type="PANTHER" id="PTHR34987:SF6">
    <property type="entry name" value="ALPHA-L-RHAMNOSIDASE SIX-HAIRPIN GLYCOSIDASE DOMAIN-CONTAINING PROTEIN"/>
    <property type="match status" value="1"/>
</dbReference>
<dbReference type="Gene3D" id="2.60.420.10">
    <property type="entry name" value="Maltose phosphorylase, domain 3"/>
    <property type="match status" value="1"/>
</dbReference>
<name>A0A1H4B8W8_9BACT</name>
<dbReference type="SUPFAM" id="SSF48208">
    <property type="entry name" value="Six-hairpin glycosidases"/>
    <property type="match status" value="1"/>
</dbReference>
<evidence type="ECO:0000256" key="1">
    <source>
        <dbReference type="SAM" id="SignalP"/>
    </source>
</evidence>
<evidence type="ECO:0000313" key="4">
    <source>
        <dbReference type="Proteomes" id="UP000199656"/>
    </source>
</evidence>
<gene>
    <name evidence="3" type="ORF">SAMN05660909_01971</name>
</gene>
<dbReference type="GO" id="GO:0005975">
    <property type="term" value="P:carbohydrate metabolic process"/>
    <property type="evidence" value="ECO:0007669"/>
    <property type="project" value="InterPro"/>
</dbReference>
<sequence>MNMKHILPAAALLLSAYTASAQLPPIFDQSRNATVETTPTVRKYLSPVKIVWQAGKEGENVINASRFLLKGNGQADLANKDMCILKSTSSVHPALLFDFGTELHGGLQIVTGMSKVNKPVKLRVRFGESVSEAMSDIEPQKNATNDHAMRDMIVEVPWLGKLEVGNTGFRFVRIDLLDDNTELQLKEVRAIFVYRDIPYLGSFKSSDPLLDKIWMTGAYTVHLNMQDYLWDGIKRDRLVWIGDMHPETSTISAVFGNNEVVPKSLDLSRDITPLPGYMNGMISYSMWWVLIQRDWFMHTGDMNYLKQQAAYLKGLLAQLVSKIDPVTNSEKLTDGTRFLDWPSSENKPAIHAGLQAMMVMTLQAGADLSKRLNDHATAEKCAEAISRLKKYVPEINGSKQAAALLALADMAPAEKINQEVLSVGGVKDFSTFYGYYMLQAKAKAGDYQGSLNNIRTYWGAMLNLGATTFWEDFNMDWLPNASRIDEVVKPGQKDIHGDYGAYCYKGFRHSLCHGWASGPTAWLTEHVLGVSVVEPGCKVLRIVPHLGDLTFAEGTFPTPYGVVTIKHRKLPDGKIQSDIKAPSQVKILRK</sequence>
<dbReference type="InterPro" id="IPR008928">
    <property type="entry name" value="6-hairpin_glycosidase_sf"/>
</dbReference>
<keyword evidence="1" id="KW-0732">Signal</keyword>
<reference evidence="4" key="1">
    <citation type="submission" date="2016-10" db="EMBL/GenBank/DDBJ databases">
        <authorList>
            <person name="Varghese N."/>
            <person name="Submissions S."/>
        </authorList>
    </citation>
    <scope>NUCLEOTIDE SEQUENCE [LARGE SCALE GENOMIC DNA]</scope>
    <source>
        <strain evidence="4">DSM 23920</strain>
    </source>
</reference>
<dbReference type="Pfam" id="PF17389">
    <property type="entry name" value="Bac_rhamnosid6H"/>
    <property type="match status" value="1"/>
</dbReference>
<evidence type="ECO:0000259" key="2">
    <source>
        <dbReference type="Pfam" id="PF17389"/>
    </source>
</evidence>
<accession>A0A1H4B8W8</accession>
<feature type="chain" id="PRO_5011575871" evidence="1">
    <location>
        <begin position="22"/>
        <end position="590"/>
    </location>
</feature>
<dbReference type="InterPro" id="IPR035396">
    <property type="entry name" value="Bac_rhamnosid6H"/>
</dbReference>
<proteinExistence type="predicted"/>
<dbReference type="AlphaFoldDB" id="A0A1H4B8W8"/>
<organism evidence="3 4">
    <name type="scientific">Chitinophaga terrae</name>
    <name type="common">ex Kim and Jung 2007</name>
    <dbReference type="NCBI Taxonomy" id="408074"/>
    <lineage>
        <taxon>Bacteria</taxon>
        <taxon>Pseudomonadati</taxon>
        <taxon>Bacteroidota</taxon>
        <taxon>Chitinophagia</taxon>
        <taxon>Chitinophagales</taxon>
        <taxon>Chitinophagaceae</taxon>
        <taxon>Chitinophaga</taxon>
    </lineage>
</organism>
<dbReference type="EMBL" id="FNRL01000007">
    <property type="protein sequence ID" value="SEA44613.1"/>
    <property type="molecule type" value="Genomic_DNA"/>
</dbReference>
<evidence type="ECO:0000313" key="3">
    <source>
        <dbReference type="EMBL" id="SEA44613.1"/>
    </source>
</evidence>
<dbReference type="STRING" id="408074.SAMN05660909_01971"/>
<dbReference type="PANTHER" id="PTHR34987">
    <property type="entry name" value="C, PUTATIVE (AFU_ORTHOLOGUE AFUA_3G02880)-RELATED"/>
    <property type="match status" value="1"/>
</dbReference>
<feature type="signal peptide" evidence="1">
    <location>
        <begin position="1"/>
        <end position="21"/>
    </location>
</feature>
<dbReference type="Gene3D" id="1.50.10.10">
    <property type="match status" value="1"/>
</dbReference>
<protein>
    <submittedName>
        <fullName evidence="3">Alpha-L-rhamnosidase</fullName>
    </submittedName>
</protein>